<name>A0A8H4KM17_9HYPO</name>
<accession>A0A8H4KM17</accession>
<gene>
    <name evidence="2" type="ORF">FALBO_16228</name>
</gene>
<keyword evidence="3" id="KW-1185">Reference proteome</keyword>
<comment type="caution">
    <text evidence="2">The sequence shown here is derived from an EMBL/GenBank/DDBJ whole genome shotgun (WGS) entry which is preliminary data.</text>
</comment>
<feature type="compositionally biased region" description="Polar residues" evidence="1">
    <location>
        <begin position="39"/>
        <end position="48"/>
    </location>
</feature>
<evidence type="ECO:0000256" key="1">
    <source>
        <dbReference type="SAM" id="MobiDB-lite"/>
    </source>
</evidence>
<protein>
    <submittedName>
        <fullName evidence="2">Uncharacterized protein</fullName>
    </submittedName>
</protein>
<proteinExistence type="predicted"/>
<evidence type="ECO:0000313" key="2">
    <source>
        <dbReference type="EMBL" id="KAF4452153.1"/>
    </source>
</evidence>
<evidence type="ECO:0000313" key="3">
    <source>
        <dbReference type="Proteomes" id="UP000554235"/>
    </source>
</evidence>
<dbReference type="Proteomes" id="UP000554235">
    <property type="component" value="Unassembled WGS sequence"/>
</dbReference>
<organism evidence="2 3">
    <name type="scientific">Fusarium albosuccineum</name>
    <dbReference type="NCBI Taxonomy" id="1237068"/>
    <lineage>
        <taxon>Eukaryota</taxon>
        <taxon>Fungi</taxon>
        <taxon>Dikarya</taxon>
        <taxon>Ascomycota</taxon>
        <taxon>Pezizomycotina</taxon>
        <taxon>Sordariomycetes</taxon>
        <taxon>Hypocreomycetidae</taxon>
        <taxon>Hypocreales</taxon>
        <taxon>Nectriaceae</taxon>
        <taxon>Fusarium</taxon>
        <taxon>Fusarium decemcellulare species complex</taxon>
    </lineage>
</organism>
<reference evidence="2 3" key="1">
    <citation type="submission" date="2020-01" db="EMBL/GenBank/DDBJ databases">
        <title>Identification and distribution of gene clusters putatively required for synthesis of sphingolipid metabolism inhibitors in phylogenetically diverse species of the filamentous fungus Fusarium.</title>
        <authorList>
            <person name="Kim H.-S."/>
            <person name="Busman M."/>
            <person name="Brown D.W."/>
            <person name="Divon H."/>
            <person name="Uhlig S."/>
            <person name="Proctor R.H."/>
        </authorList>
    </citation>
    <scope>NUCLEOTIDE SEQUENCE [LARGE SCALE GENOMIC DNA]</scope>
    <source>
        <strain evidence="2 3">NRRL 20459</strain>
    </source>
</reference>
<dbReference type="EMBL" id="JAADYS010002992">
    <property type="protein sequence ID" value="KAF4452153.1"/>
    <property type="molecule type" value="Genomic_DNA"/>
</dbReference>
<feature type="region of interest" description="Disordered" evidence="1">
    <location>
        <begin position="1"/>
        <end position="130"/>
    </location>
</feature>
<dbReference type="AlphaFoldDB" id="A0A8H4KM17"/>
<sequence length="404" mass="46289">MATKREANQHPLGLLQKRSQLRLPGNKALELDVGEDTNRTSGIDNDPTTTPPLPHNGRANDVEGSSPLSSPETPEHNPFQETSSWASVGIDKQNSDHEGSDDEDIGDKDIGDQGSGDECADSEDSSKERPCQKIDLTVDLMAIVDFKIEGEQFDFLCVVGGKDASELKHVWRPEVEVQKANSAAVCTFWDGKGGRPKEVVPAELFEIRAYDKKRKRYLVQMVGYPFFNPDPNLQKSVKEWLEGITHYYTVEPNYMTPKELKSRWPSQYQDWKRGSCSIPNNQRQLITGHEKQQLPDGKWEFFFWELYNDKAPAEPKRECEVHNENRATLLTYWQIIKGLRKRQSLRDGKVLDTYLSIQAYCYKSGKLFLSMERLGYLDLEEVEASVMMKNWEAETTKYIRDNRL</sequence>